<evidence type="ECO:0000256" key="5">
    <source>
        <dbReference type="ARBA" id="ARBA00023136"/>
    </source>
</evidence>
<dbReference type="Proteomes" id="UP000233524">
    <property type="component" value="Unassembled WGS sequence"/>
</dbReference>
<feature type="compositionally biased region" description="Pro residues" evidence="6">
    <location>
        <begin position="20"/>
        <end position="48"/>
    </location>
</feature>
<dbReference type="GO" id="GO:0012505">
    <property type="term" value="C:endomembrane system"/>
    <property type="evidence" value="ECO:0007669"/>
    <property type="project" value="TreeGrafter"/>
</dbReference>
<dbReference type="EMBL" id="NLAX01000008">
    <property type="protein sequence ID" value="PKS10753.1"/>
    <property type="molecule type" value="Genomic_DNA"/>
</dbReference>
<evidence type="ECO:0000256" key="6">
    <source>
        <dbReference type="SAM" id="MobiDB-lite"/>
    </source>
</evidence>
<feature type="compositionally biased region" description="Pro residues" evidence="6">
    <location>
        <begin position="62"/>
        <end position="74"/>
    </location>
</feature>
<dbReference type="STRING" id="41688.A0A2N3NEA1"/>
<evidence type="ECO:0000256" key="1">
    <source>
        <dbReference type="ARBA" id="ARBA00004141"/>
    </source>
</evidence>
<accession>A0A2N3NEA1</accession>
<evidence type="ECO:0000313" key="8">
    <source>
        <dbReference type="Proteomes" id="UP000233524"/>
    </source>
</evidence>
<dbReference type="PANTHER" id="PTHR21347">
    <property type="entry name" value="CLEFT LIP AND PALATE ASSOCIATED TRANSMEMBRANE PROTEIN-RELATED"/>
    <property type="match status" value="1"/>
</dbReference>
<evidence type="ECO:0000256" key="4">
    <source>
        <dbReference type="ARBA" id="ARBA00022989"/>
    </source>
</evidence>
<keyword evidence="8" id="KW-1185">Reference proteome</keyword>
<dbReference type="OrthoDB" id="378564at2759"/>
<comment type="caution">
    <text evidence="7">The sequence shown here is derived from an EMBL/GenBank/DDBJ whole genome shotgun (WGS) entry which is preliminary data.</text>
</comment>
<proteinExistence type="inferred from homology"/>
<gene>
    <name evidence="7" type="ORF">jhhlp_002510</name>
</gene>
<comment type="similarity">
    <text evidence="2">Belongs to the CLPTM1 family.</text>
</comment>
<feature type="region of interest" description="Disordered" evidence="6">
    <location>
        <begin position="12"/>
        <end position="78"/>
    </location>
</feature>
<keyword evidence="4" id="KW-1133">Transmembrane helix</keyword>
<sequence>MFTPLCVSEWAPRAIRGDTTPPPSCAKLSPPPDSPLPEPINSPLPTPLPSTDRLRLTSLPQTAPPPPTPTPPRSAPHIPAKAMMSKSLNPFIDDLFAFPIKMPLLPRLPPCRPAPHFSFSPHHRRAYRVDYGRVDEFGQDGEAVVQDLKKDEKDRVEDTPEAAGEPAIEAAAATATGAENSVISTSGPHVMHDATTKGTMCHGTIILPVVSLFS</sequence>
<comment type="subcellular location">
    <subcellularLocation>
        <location evidence="1">Membrane</location>
        <topology evidence="1">Multi-pass membrane protein</topology>
    </subcellularLocation>
</comment>
<dbReference type="GO" id="GO:0016020">
    <property type="term" value="C:membrane"/>
    <property type="evidence" value="ECO:0007669"/>
    <property type="project" value="UniProtKB-SubCell"/>
</dbReference>
<evidence type="ECO:0000256" key="3">
    <source>
        <dbReference type="ARBA" id="ARBA00022692"/>
    </source>
</evidence>
<dbReference type="InterPro" id="IPR008429">
    <property type="entry name" value="CLPTM1"/>
</dbReference>
<dbReference type="PANTHER" id="PTHR21347:SF0">
    <property type="entry name" value="LIPID SCRAMBLASE CLPTM1L"/>
    <property type="match status" value="1"/>
</dbReference>
<protein>
    <submittedName>
        <fullName evidence="7">Uncharacterized protein</fullName>
    </submittedName>
</protein>
<dbReference type="InParanoid" id="A0A2N3NEA1"/>
<dbReference type="AlphaFoldDB" id="A0A2N3NEA1"/>
<evidence type="ECO:0000256" key="2">
    <source>
        <dbReference type="ARBA" id="ARBA00009310"/>
    </source>
</evidence>
<reference evidence="7 8" key="1">
    <citation type="journal article" date="2017" name="G3 (Bethesda)">
        <title>First Draft Genome Sequence of the Pathogenic Fungus Lomentospora prolificans (Formerly Scedosporium prolificans).</title>
        <authorList>
            <person name="Luo R."/>
            <person name="Zimin A."/>
            <person name="Workman R."/>
            <person name="Fan Y."/>
            <person name="Pertea G."/>
            <person name="Grossman N."/>
            <person name="Wear M.P."/>
            <person name="Jia B."/>
            <person name="Miller H."/>
            <person name="Casadevall A."/>
            <person name="Timp W."/>
            <person name="Zhang S.X."/>
            <person name="Salzberg S.L."/>
        </authorList>
    </citation>
    <scope>NUCLEOTIDE SEQUENCE [LARGE SCALE GENOMIC DNA]</scope>
    <source>
        <strain evidence="7 8">JHH-5317</strain>
    </source>
</reference>
<evidence type="ECO:0000313" key="7">
    <source>
        <dbReference type="EMBL" id="PKS10753.1"/>
    </source>
</evidence>
<keyword evidence="3" id="KW-0812">Transmembrane</keyword>
<organism evidence="7 8">
    <name type="scientific">Lomentospora prolificans</name>
    <dbReference type="NCBI Taxonomy" id="41688"/>
    <lineage>
        <taxon>Eukaryota</taxon>
        <taxon>Fungi</taxon>
        <taxon>Dikarya</taxon>
        <taxon>Ascomycota</taxon>
        <taxon>Pezizomycotina</taxon>
        <taxon>Sordariomycetes</taxon>
        <taxon>Hypocreomycetidae</taxon>
        <taxon>Microascales</taxon>
        <taxon>Microascaceae</taxon>
        <taxon>Lomentospora</taxon>
    </lineage>
</organism>
<dbReference type="VEuPathDB" id="FungiDB:jhhlp_002510"/>
<keyword evidence="5" id="KW-0472">Membrane</keyword>
<name>A0A2N3NEA1_9PEZI</name>